<feature type="domain" description="Ig-like" evidence="4">
    <location>
        <begin position="426"/>
        <end position="517"/>
    </location>
</feature>
<sequence length="7869" mass="867119">METTTTGDPALLQPSSAFPAVVMLHLERPSPPLNLNFSDQINTAVALTWETPASNGGSMITGYIIQKCDDGTDKWLRCNASLCPDLSYRVSGLKPGQKYLYRVCAENAAGVSDPTEQLGPLLADDPHVGPTFDLSGFRKGLEVIVPQPLTIRVPITGYPTPVAKWSFREKALSTTDERVSMVTKPTYTELTVAPSVRPDKGTYTLQLENDVSSISGDIEVNVIACPSAPKDFKVAEVTRHHVHLMWEAPEHDGGSPVTHFQIEKREVSRKTWAKVATGVLDLEHTVTDVLEGKEYLFSVTACNKCGPGEPAYIDEPVNVSSPATVPDPPENLKWRDKSAKTIFLFWEPPKYDGGAPIKGYVVDKCQRGTDKWEPCGDPIPELKFQVKGLVEGQWYAYRIRAFNKLGASRPCRATDEIQAVDAREAPEIQLDVKLLAGLTARAGTKIELPADVKGKPDPRVKWTKADHVLRADDRIAIDTQPGHSKLSIDKTTRGDTATYIIEAVNACGRATATIDVNILDKPGPPAAFDISEITNESCFMAWNPPRDDGGSPITNYIVESRLMDKEEWVKLSATVKHTTFKACKLVALKEYVFRISAENQYGIGEPAEHVPIIAKYSFDPPGAPTRVTPSDIAKDAVTLTWFEPDEDGGSPITGYWIEKFDREADKWIRCNKLPIKDATFRVKGLTTKMKYSFRVLAENLAGPGKPSVETDPVLIKDPIDPPWAPGKPVIRDVGKTTVQLAWTRPEHDGGAKIEGYIVEFQKTGSEEWIRIAEDITQTETPLTGLIEKQEYSFRVKAVNKAGQSEPSDPSQPIVCKERLYPPSAPQWLEVSNITKIDAALKWQEPSSDGGSPITNYVVEKRDVRRKAWQSVDTTVKDLKYTVTPLNEGSLYVFRVAAENAAGTGEFCELEDAVLAKDTFTTPGPPYALTVVEVTKRHVELKWEAPKSNGGRPITKYVIEKKEKLGTRWLKCCKTPDRQTQFTVTDVDEGSEVQFQVRAENEAGVGDPSEPTEVLTVEDATSAPSPPLEVSVPDASRQHINVCWKPPAKDGGSPITGYHVEVAEARPELKWLRVNNRPVKELKFRIDDGIKPEKKYVIRVRAINAIGVSDPSEISDKVFTKDPDCAPTMDLEAQDVVVVEGEKLHLNIPYRAIPTPKMVWQKDTVECKADERMSLTVEMNSAHLELLKCKRGDAGAYAITLENSLGKATGTVNVKVIGLPGPCKDMSSSEVTKNSCRISWEAPEDDGGTPILSYTLERREASKKTYVPVMSGENVLTYTVKDLFINCEYHFRIKALNAVGAGVYLDLRNPVITEEVKQKPDPPIQVEALDPTSKSIRVSWKAPDSDGGCPIQGYIVEKMEKDGERYERVTPSLVPRLFFVVTGLTEDTEYQFRVRAENAAGVSEPSRSTQLVKAADPVDKPKVTLHARVQSGLCVKKGEEIRIDAYVSGSPYPKISWLRNHEDVTKEPSKKIVPIVKKKKKTKTTVPEPEEEFVTPLRERLGLDQTRRGQCALMIREAVRADHGDFTIQVQNAHGVATASCVVNVLDKPGAPLNFSFEEIRSTSVVCNWEPPLDDGGSEILNYILEKKDNRNEAVGWITVTSTLKGTSCPITKLIEGKEYIFRVTAENKFGCGPPCVSEPVVAKNMFDPPDAPTTPRVHEVTASTARISWHEPKDNGSPILGYWIERKEVNSKHWTRVNRALLNSLEVKVLGLMEGLTYIFRVCAENLAGPGPFSEPSDRTVAVDAILPPGPPTPWIVDTGKDSVIVAWKPPLYNGGGDILGYHLEKVLVGEKQWTRSTEFRCKELTYTVTGLTEGADYYIRVIAVNDAGPGAPGVTDPVTVTEPQVIPAVSFDASVRNGVIIRAGELLRLPAVVTGRPPPTITWTKNEKETDKERMMVETEGKNTVLVIKKALRADHGNYQVTGTNSSGTKTAETRVDILDVPGPVVDLKTVAVTKKNITLSWSDPLDNGGSDIIGYEVLRKDAKMKLFRQPIETASCKCDVQGLLSGEEYDFRVIARNKFGDGVPTDIGPILAEDPKGTPSAPEKLHYTDRSPTTVTLAWQPPRTDGGSPIVGYYVEKMRSDGTEFEVANRKMFTDCCGTIENLSENQEYQFRVKAVTEVGDGEPSKPIDVMVQDDQIAPVITILKFFKNNAINVKKGVAIDIPAEVKGLPLPTLRWMKDDVEIQLPEDETMTMEMQEVNRTTLTTKIAIPETTRKDKGNYKLVAENCYGKAEHVIPVEILDRPLPPRNIVVSDIKADSCYLTWDAPEDNGGSELTNYVMERRDASKKKSDYELLTVNLIDRRYGVYKLDLNGLFQFRIKAENKYGVSDGCESEKVQLRDPFGLPGPPRNPKIIAATATTMTLTWDPPLDNGGSTIQGYWLEKRERGAVYWGRVNRAPVTKPSVKGLQYTVLKLIEGSEYKFRIAACNAAGIGPPCEATECRFALDPCKPPSPPCSPEVKDKTKSSITLGWSPPDRDGGSPISGYIIEVHEEGSPDWRRVNPADKLHPSTEITVPDLKEGKKCKFRIYAVNSAGNSEPAKTGDILVQDILIEPTVSLDVGAQDLLNCRAGTTIKITATITGRPAPKVTWTFDGTAESEKKNELHTLPVDSEVLTTATTSTIVIPECKMNHSGRYILNVENAAGHKVVKVRVTVLDLPGPPRNFTVSDVTRGTCRLTWKAPESDGGERVKSYFIEEKTVTGKAWTKVNPACIAQSLVVSDLINGQEYIFRIRAENRFGFGPYVETAEGTKARDPVRPPDPPTRLKIKSVRKGAVKLTWKAPKNDGGAPVTHYSVDLLCWEAGSAQKESWRRCNRRDVDTTSYRVEDLTEGDEYEFRVMAHNSVGPSRPSTTVGPVVAQNQTCAPSIKLEEFLEVEQGADISIVAKIRGCPFPTLTWYKAPPLKSDAQVEVQYDEHINKLVSDDSCTLLIQQGKRPDTGIYTLVASNMFGKASKEMRLNVLGRPGAPSGPIKFEEISAEQITLSWLPPTDDGGSSITNYVIWKCVASRKTWVPVTTEPKERLWTVENLMPGHEYVFRIMAQNKYGVGDPLDSEPEVARNLYTIPGQCEKPTVSAVTLDSMTVSWEEPEDDGGTPITGYWLERKETTGKRWARVSRDPLRPSGMGEQFVVSGLIEGSQYLFRVTAINAAGPGPVSKPTDPIFARDPISPPSPPTPKVADWTKTSVDLVWIPPLKDGGSKIIGYWVEYKEEGTEAWVKAKETEIRGTRLVIAGLKTGGKYKFRVTAFNAAGNSEPGEVPEVLEVNDRSIAPGLDLDASVKERMVVHAGGVIRIIAYVSGQPAPEVTWSRDGAALPLEAKVETTAISSSMVIKPCARKHLGVYTLTAKNAGGEVTKNITVEVLDVPGPVGIPLTAENLTIDSCKLNWFFPENDGGSPISHYVIEKREAERKAWTSLSFTASRQNAVAHGLTTGKAYFFRVAAENAIGVGPFIATAAEIIIKEPMSVPDRPEELEITKVTKDLIGVTWKAPKFDGGSEITMYILETRMIGKDKFNRVTKETLMERKYTVDGLREGDTYEFRVIAVNEVGPSKPSFCTKPITCKDELEPPTIELDFRDKIIIRVGESCLLQGRYTGKPSPSIMWYQDDEELKAGKHVMFKNTLTTMSLGLMKAQRHHSGRYVVLVENSTGSRKGVCNITVVDRPTPPVGPVVFEEVHREFMVISWKPPLDSGGIPVSNYIIEKRDTNRDTWTMVTSATTKTVCKIPKLTEGKEYIMRICAENMYGISDPLESEEMKAKDIFRVPEAPEMPTVREVYATNALVLWNRPRDGGKPITNYILEKKEPKAKRWSRATRDPLYPATQYRIQDLVEGCEYQFRVMAENELGTGDPSEPSAPILAKDPIVPPSPPVTPEAYDKTKDTVSLKWKLPRHDGKGRIFGYLVEYQKPGAVEWMQANETPEQCPDLHYVVTGLADGQEYNFRIFTVNAAGKSDPSYVKKTIKVHDRLEEPELLLDANMARDHLAMLGTDITLSATIKGVPTPTVSWKKNDGDVPSHITVAVTASGSKVFIPKSARTDSGNYTITVENAAGKKSATVAVLVLNKPSPPRDLVISEVTSESAYLTWKVPEDNGGAVISHYVVEKKDVAADHWVPVSAANKKPSLMAMYLMEGIQYMFRVAAENQFGRSDYVGTKQPIKALDPLYPPGPPKNLHHTDAEKTEVWLAWDWPDRTGGSEITGFIVEHQEEGQTDWVTFKTVSNEHAHVTGLVEGKTYRFRVKSQNAIGVSSPDTSVPITCQEKTQPPTIEVDVKLIEGLVVRAGTPIVLPAKMTGIPMPTAKWTSDGNEIASEGRFKIETAGDSTVLSIPESQRGDTGEYILHVANPTGSKSVALHVTVLDLPGPPIGPVNILEVTPDYMMIQWRAPKDDGGTPINNYVVEKKDVKKPWEPWSVVSSSGMSTKAKVSRLEKGREYIVRVRAENRIGLGAGLESPPTIAKHMFNPPGPPGLPECSDITENAVTVEWTLPDYDGGSPISGYVIERREMTGKWIRVNKTPVLDLRYRVSGLFEGNSYEFRVFAENVAGISEPSLTSDPIKATRAITRPGPPGNLKLKDWSKSYADICWTKPTRDGGSPVLGYVVEIQKSGSAKWDRINKELITMCAYRVPGLIEGMEYRIHVRASNIVGDSEPRELSQAVLAKDILVPPEVVVDVSCRDSLTVRAGQIISLITKVKGRPDPEITWTKDARAVTREKRIEMNNNYPLCELVINDAVRSDYGKYAILAKNSSGQAQATIIVNVLDIPGACQNLKVGYVTKKSCVVSWENPEDNGGTEINQYIVECRQPSQRTWTVVANDCTKRLMKVPLTEGCEYFFRVSAENKIGAGPTTETKSPVLAVDSIDKPGEPNDFQISEIGKTFCFLKWKKPDYDGGSRNLSYHVEKKPKEAEEWERLHKGAIKETYFMADRCIENQIYQFRVQTKNEGGESNWVTTAEVLVKEQLVEPEIKIQLDGTLVVKAGDSIPIEATVKGKPQPDVKWTKDESEKEIRKGPRHQVETGADFSKLLITGARRTDSGVYVVTASNSAGTGTARAKVNVLDRPGPIRDLKVSGITTDRCHLAWEVPEDDGGCDIYNYIIEKSDTKRGVWSVHTNAVITNKANVTRLIEGNEYIFRVRAENKMGPGPAVESESIVAGTQFSVPGAPEAPEVTKIGKEEMTVEWFEPEKDGGKPITGYLLEKIEEHGVRWSPVNKDPVPTTRFTVTGLLPLHDYQYRVKAVNEIGIGSPSKPSRAITAKDTVEPPAPPTNMKVLDSTLSSVTLGWTKPVSDGGAPLIGYVVEMRVQGSAKKGDDGWKRCNVAAQLVVCEFTVSSLDSKLLYEFRVSAQNQVGMSLPCDLGAPVIPKEIKESPEIDLDASLKQGLTVRAGCPIRLWATIRGRPPPTVTWRRMGVDNVVRKGKVDIIDTMTFLVIPDSTRYDSGKYCLTLRSTAGEKAVFVAVKVLDTPGPVENLEATDIKQTSAMLAWTPPENNGGSEITHYIVEKRAIDRKTWAMVKAEVETDKIPFKVSGLAPGTEYYFRVTAVNEYGSGVPKVTPTSYLASDPVSKPDPCEKIEVLEITKNSAVVGWVKPARDGGAKIDGYVVEYIEVKPPPEPPAPVEVPEGEEAPPPPPPPPPPVEEEDEDAEPEKEVWNAYTTVKGLSISISGLKEGKRYKFRVAAKNMMGQSSFTETREPIEVKEQILEPKIVMPETVSARARAKLRVEALVSGKPAPTCKWMRGEDAVVPSSRLAVHQSGNLCVLIIKDVSRTDTGEYSLVAENSSAKVVETVKIIIRDIPGPPEGPVVISDIDADACSLSWNKPLEDGGSNITNYVVEKCDVSRGDWVSAVSSGTKTSCRLGKLVPGKEYVFRIRAENRYGVSDPTQSDRMVARFPFDVPSEPLNCRINKTNKDCMFVAWDKPESDGGSPITGYYIERKERNSLLWVKANDTIIRTLEYPCAGLIEGLEYIFRVSAINRAGQGKPSKKTDFVTARTPIDTPGKPDILDVTKNSVTLVWTRPKNDGGSRIIGYYVESLQLPGDTWIRCNTSSQNCPREEYKVTGLERDLQFQFRVIAKTAVNISKPSEPTDPVLVCAENVPPRVEVNAKMQKGLRVKAGSTILLEAEVFGKPMPRVTWKRGDDSLKSGDGQTLTQQRNHFQLEMTAVTKEQTGTYTILAENASGSKTAEIQVNVLDVPGPPSNAKYLEVFATSIKMSWEPPLKDGGAAITNYIVDKRETSRANWAQVSAKIKADHLELNVEKLIEGREYQFRIRAENTWGVGDALITNSVMAKNPFTVPGPCEAPVITNVTRDCMTVSWKEPADDGLSPILGFVLEKKETKELNWTKVTRKPITERSLEITGLTEGAEYSFRVSAINQAGLGKPSEPSAGTTAQNPITPPGPVVNPSVSNSSNSTISLIWTAPANNGGSPIIGYLVECKKADTADWTRCNVPRNLQETSYTIQNLQHKAEYQCRITAVNKVGFSEPVEVPGKHIVKAIIIAPEAELSGELKDVLELRAGSTMRLYATYKGTPTPRIVWGKMNSNIKDRQGIIIKTTKNDTTVIVEKVNRYDAGKYILNLEGVAGMKMYTIIVKVFDTPGPPANLVVKEACKDSASIYWDTPLINGGHDVTHYIVAKRDTERKAWSIVSDNCPNTSFQVPDLDAGRSYCFKVAAVNQLGYGEWCETADAVRASEEPGPVMDFKTLLVTKDSCTLSWKKPLTDGGSRIICYVLEVLIGDDNYKELMRSKNMQYSAKDLVEDREYTYRVKAVNDSGESSAKELKVVAKDLIIPPSLDLRELPNMCYIAKEGSIVRLRIPIIGKPTPKVSWKKGDDEDLTDSGRVCAESSAVNTTLLIRDCQRSDASKYTITLRSKAGTKESTIFIRVVGKPGIPIGPIKFKDVTADGATLKWVAPKDDGGSEITNYILEKRDFITNMWVTVSSTVETNTMRVTGLHEGTEYIFRVSAENKYGVGEGLKSESLVAKHPFNVPDAPLPPQIITMCHDSAYLAWSDPRKTGGSPITGYHAEFKERNSMLWKRASPNALRMKEHKVTGLTEGLEYEFRVMAINLAGIGRPSAPTDPQVALDAIDAPGKPDVISITRSTVTLQWTEPELDGGHRLTGYIVEKRDLPSKIWVKANNVNVVEPAFTVTELQEGCKYEFRIRAKNSAGAISPPSEQTDTIICTDEYAAPTIIIEAQVKEGLTVRAGDTIVITAASILGKPAPTSCWSKGGKYFKPSDLVNIETTATSSTLSVKYAGRKDSGEYVITASNPFGVKEETVNVIVLDVPAAPGPIECSGISSEKVTLTWAAPTEDGGSPVKHYTLEKRETSRLLWTILEDNIIDCHYVATKLIQGNEYFFRVSAVNQYGASEPSHSEAVKMVDRFGPPGPPSKPEVEKVNGHSATLTWRRPADDGGSDIIGYCVEKKEKKGMRWVRASKKSISELTFEVTGLTTGIEYEFRVLAENKAGFGEPSEPSMPVRTKEEAFVPGPPVNPRVTDTTKTTATLNWGKPLDNGGLEVTGYVIEHKKEGTEEWVKDTPSSPLRITEFVVPNLETGAKYHFRISAVNSMGAGEPAETQELIEIVERSAEPDFELDVELRRTLVVRAGCSIRLFVPIKGRPTPTVTWTKEGGPVPRAVIDSTESFTMLIIPESSRNDAGKYELTLENSAGKKSADIHVRVLGSPGPPLNLKPIKIDKESITLQWEMPMIDGGAKVTNYIIEKRETTRKAFATAITKCPTTSVRIGDLCEGCEYYFRVSAENEYGIGEPAETVDPIRASQAPSPPVSIIPTDVTKNSVSLAWTKPKHDGGSRITGYVLEAQKKGTDQWAHVTTVKTMDFTVKNLNEMEEYIFRVMAVNHSGRSAPRESKPIAVRDSTSLPEFDLLWCMSEDYYCQGRR</sequence>
<dbReference type="SMART" id="SM00060">
    <property type="entry name" value="FN3"/>
    <property type="match status" value="57"/>
</dbReference>
<dbReference type="FunFam" id="2.60.40.10:FF:000980">
    <property type="entry name" value="Titin b"/>
    <property type="match status" value="1"/>
</dbReference>
<accession>A0A484CUS5</accession>
<dbReference type="FunFam" id="2.60.40.10:FF:000635">
    <property type="entry name" value="Titin b"/>
    <property type="match status" value="1"/>
</dbReference>
<evidence type="ECO:0000313" key="7">
    <source>
        <dbReference type="Proteomes" id="UP000295070"/>
    </source>
</evidence>
<dbReference type="InterPro" id="IPR013783">
    <property type="entry name" value="Ig-like_fold"/>
</dbReference>
<feature type="domain" description="Ig-like" evidence="4">
    <location>
        <begin position="4653"/>
        <end position="4744"/>
    </location>
</feature>
<dbReference type="CDD" id="cd00063">
    <property type="entry name" value="FN3"/>
    <property type="match status" value="57"/>
</dbReference>
<dbReference type="PROSITE" id="PS50835">
    <property type="entry name" value="IG_LIKE"/>
    <property type="match status" value="17"/>
</dbReference>
<dbReference type="FunFam" id="2.60.40.10:FF:001344">
    <property type="entry name" value="titin isoform X1"/>
    <property type="match status" value="1"/>
</dbReference>
<feature type="region of interest" description="Disordered" evidence="3">
    <location>
        <begin position="6357"/>
        <end position="6378"/>
    </location>
</feature>
<protein>
    <recommendedName>
        <fullName evidence="8">Titin</fullName>
    </recommendedName>
</protein>
<feature type="domain" description="Ig-like" evidence="4">
    <location>
        <begin position="4948"/>
        <end position="5039"/>
    </location>
</feature>
<feature type="domain" description="Fibronectin type-III" evidence="5">
    <location>
        <begin position="6867"/>
        <end position="6966"/>
    </location>
</feature>
<dbReference type="Pfam" id="PF07679">
    <property type="entry name" value="I-set"/>
    <property type="match status" value="21"/>
</dbReference>
<feature type="domain" description="Fibronectin type-III" evidence="5">
    <location>
        <begin position="5879"/>
        <end position="5973"/>
    </location>
</feature>
<feature type="domain" description="Fibronectin type-III" evidence="5">
    <location>
        <begin position="7362"/>
        <end position="7457"/>
    </location>
</feature>
<dbReference type="CDD" id="cd05748">
    <property type="entry name" value="Ig_Titin_like"/>
    <property type="match status" value="3"/>
</dbReference>
<gene>
    <name evidence="6" type="ORF">EPR50_G00113850</name>
</gene>
<feature type="domain" description="Fibronectin type-III" evidence="5">
    <location>
        <begin position="2660"/>
        <end position="2754"/>
    </location>
</feature>
<dbReference type="PANTHER" id="PTHR14340:SF13">
    <property type="entry name" value="TITIN"/>
    <property type="match status" value="1"/>
</dbReference>
<dbReference type="SMART" id="SM00408">
    <property type="entry name" value="IGc2"/>
    <property type="match status" value="18"/>
</dbReference>
<feature type="domain" description="Fibronectin type-III" evidence="5">
    <location>
        <begin position="7755"/>
        <end position="7847"/>
    </location>
</feature>
<dbReference type="FunFam" id="2.60.40.10:FF:000127">
    <property type="entry name" value="titin isoform X1"/>
    <property type="match status" value="3"/>
</dbReference>
<feature type="domain" description="Fibronectin type-III" evidence="5">
    <location>
        <begin position="3861"/>
        <end position="3958"/>
    </location>
</feature>
<feature type="region of interest" description="Disordered" evidence="3">
    <location>
        <begin position="5594"/>
        <end position="5628"/>
    </location>
</feature>
<feature type="domain" description="Fibronectin type-III" evidence="5">
    <location>
        <begin position="524"/>
        <end position="617"/>
    </location>
</feature>
<feature type="domain" description="Fibronectin type-III" evidence="5">
    <location>
        <begin position="2348"/>
        <end position="2448"/>
    </location>
</feature>
<feature type="domain" description="Fibronectin type-III" evidence="5">
    <location>
        <begin position="3065"/>
        <end position="3164"/>
    </location>
</feature>
<evidence type="ECO:0000259" key="4">
    <source>
        <dbReference type="PROSITE" id="PS50835"/>
    </source>
</evidence>
<feature type="domain" description="Fibronectin type-III" evidence="5">
    <location>
        <begin position="7463"/>
        <end position="7559"/>
    </location>
</feature>
<dbReference type="InterPro" id="IPR003599">
    <property type="entry name" value="Ig_sub"/>
</dbReference>
<feature type="domain" description="Fibronectin type-III" evidence="5">
    <location>
        <begin position="3364"/>
        <end position="3459"/>
    </location>
</feature>
<organism evidence="6 7">
    <name type="scientific">Perca flavescens</name>
    <name type="common">American yellow perch</name>
    <name type="synonym">Morone flavescens</name>
    <dbReference type="NCBI Taxonomy" id="8167"/>
    <lineage>
        <taxon>Eukaryota</taxon>
        <taxon>Metazoa</taxon>
        <taxon>Chordata</taxon>
        <taxon>Craniata</taxon>
        <taxon>Vertebrata</taxon>
        <taxon>Euteleostomi</taxon>
        <taxon>Actinopterygii</taxon>
        <taxon>Neopterygii</taxon>
        <taxon>Teleostei</taxon>
        <taxon>Neoteleostei</taxon>
        <taxon>Acanthomorphata</taxon>
        <taxon>Eupercaria</taxon>
        <taxon>Perciformes</taxon>
        <taxon>Percoidei</taxon>
        <taxon>Percidae</taxon>
        <taxon>Percinae</taxon>
        <taxon>Perca</taxon>
    </lineage>
</organism>
<comment type="caution">
    <text evidence="6">The sequence shown here is derived from an EMBL/GenBank/DDBJ whole genome shotgun (WGS) entry which is preliminary data.</text>
</comment>
<evidence type="ECO:0000256" key="1">
    <source>
        <dbReference type="ARBA" id="ARBA00022737"/>
    </source>
</evidence>
<feature type="domain" description="Ig-like" evidence="4">
    <location>
        <begin position="4254"/>
        <end position="4341"/>
    </location>
</feature>
<feature type="compositionally biased region" description="Acidic residues" evidence="3">
    <location>
        <begin position="5618"/>
        <end position="5627"/>
    </location>
</feature>
<dbReference type="Gene3D" id="2.60.40.10">
    <property type="entry name" value="Immunoglobulins"/>
    <property type="match status" value="78"/>
</dbReference>
<feature type="compositionally biased region" description="Pro residues" evidence="3">
    <location>
        <begin position="5607"/>
        <end position="5617"/>
    </location>
</feature>
<feature type="domain" description="Ig-like" evidence="4">
    <location>
        <begin position="3548"/>
        <end position="3653"/>
    </location>
</feature>
<dbReference type="PROSITE" id="PS50853">
    <property type="entry name" value="FN3"/>
    <property type="match status" value="57"/>
</dbReference>
<feature type="domain" description="Ig-like" evidence="4">
    <location>
        <begin position="5351"/>
        <end position="5423"/>
    </location>
</feature>
<feature type="domain" description="Fibronectin type-III" evidence="5">
    <location>
        <begin position="724"/>
        <end position="818"/>
    </location>
</feature>
<feature type="domain" description="Fibronectin type-III" evidence="5">
    <location>
        <begin position="2043"/>
        <end position="2137"/>
    </location>
</feature>
<dbReference type="InterPro" id="IPR007110">
    <property type="entry name" value="Ig-like_dom"/>
</dbReference>
<feature type="domain" description="Ig-like" evidence="4">
    <location>
        <begin position="2539"/>
        <end position="2653"/>
    </location>
</feature>
<dbReference type="InterPro" id="IPR003961">
    <property type="entry name" value="FN3_dom"/>
</dbReference>
<feature type="domain" description="Fibronectin type-III" evidence="5">
    <location>
        <begin position="5448"/>
        <end position="5543"/>
    </location>
</feature>
<feature type="domain" description="Fibronectin type-III" evidence="5">
    <location>
        <begin position="5779"/>
        <end position="5875"/>
    </location>
</feature>
<feature type="domain" description="Fibronectin type-III" evidence="5">
    <location>
        <begin position="620"/>
        <end position="718"/>
    </location>
</feature>
<feature type="domain" description="Ig-like" evidence="4">
    <location>
        <begin position="7164"/>
        <end position="7254"/>
    </location>
</feature>
<feature type="domain" description="Fibronectin type-III" evidence="5">
    <location>
        <begin position="1748"/>
        <end position="1845"/>
    </location>
</feature>
<feature type="domain" description="Fibronectin type-III" evidence="5">
    <location>
        <begin position="5046"/>
        <end position="5141"/>
    </location>
</feature>
<dbReference type="FunFam" id="2.60.40.10:FF:000135">
    <property type="entry name" value="Titin a"/>
    <property type="match status" value="8"/>
</dbReference>
<feature type="domain" description="Fibronectin type-III" evidence="5">
    <location>
        <begin position="1025"/>
        <end position="1122"/>
    </location>
</feature>
<name>A0A484CUS5_PERFV</name>
<evidence type="ECO:0000256" key="3">
    <source>
        <dbReference type="SAM" id="MobiDB-lite"/>
    </source>
</evidence>
<dbReference type="FunFam" id="2.60.40.10:FF:001343">
    <property type="entry name" value="titin isoform X1"/>
    <property type="match status" value="1"/>
</dbReference>
<dbReference type="FunFam" id="2.60.40.10:FF:000002">
    <property type="entry name" value="Titin a"/>
    <property type="match status" value="11"/>
</dbReference>
<feature type="domain" description="Fibronectin type-III" evidence="5">
    <location>
        <begin position="6277"/>
        <end position="6371"/>
    </location>
</feature>
<feature type="domain" description="Fibronectin type-III" evidence="5">
    <location>
        <begin position="924"/>
        <end position="1018"/>
    </location>
</feature>
<dbReference type="InterPro" id="IPR013098">
    <property type="entry name" value="Ig_I-set"/>
</dbReference>
<feature type="domain" description="Fibronectin type-III" evidence="5">
    <location>
        <begin position="6378"/>
        <end position="6473"/>
    </location>
</feature>
<dbReference type="FunFam" id="2.60.40.10:FF:000034">
    <property type="entry name" value="Titin isoform A"/>
    <property type="match status" value="7"/>
</dbReference>
<dbReference type="SUPFAM" id="SSF49265">
    <property type="entry name" value="Fibronectin type III"/>
    <property type="match status" value="31"/>
</dbReference>
<keyword evidence="7" id="KW-1185">Reference proteome</keyword>
<dbReference type="FunFam" id="2.60.40.10:FF:000031">
    <property type="entry name" value="Myosin-binding protein C, slow type"/>
    <property type="match status" value="5"/>
</dbReference>
<feature type="domain" description="Ig-like" evidence="4">
    <location>
        <begin position="6078"/>
        <end position="6169"/>
    </location>
</feature>
<feature type="domain" description="Fibronectin type-III" evidence="5">
    <location>
        <begin position="6576"/>
        <end position="6671"/>
    </location>
</feature>
<feature type="domain" description="Fibronectin type-III" evidence="5">
    <location>
        <begin position="4353"/>
        <end position="4452"/>
    </location>
</feature>
<dbReference type="FunFam" id="2.60.40.10:FF:000160">
    <property type="entry name" value="Titin a"/>
    <property type="match status" value="1"/>
</dbReference>
<reference evidence="6 7" key="1">
    <citation type="submission" date="2019-01" db="EMBL/GenBank/DDBJ databases">
        <title>A chromosome-scale genome assembly of the yellow perch, Perca flavescens.</title>
        <authorList>
            <person name="Feron R."/>
            <person name="Morvezen R."/>
            <person name="Bestin A."/>
            <person name="Haffray P."/>
            <person name="Klopp C."/>
            <person name="Zahm M."/>
            <person name="Cabau C."/>
            <person name="Roques C."/>
            <person name="Donnadieu C."/>
            <person name="Bouchez O."/>
            <person name="Christie M."/>
            <person name="Larson W."/>
            <person name="Guiguen Y."/>
        </authorList>
    </citation>
    <scope>NUCLEOTIDE SEQUENCE [LARGE SCALE GENOMIC DNA]</scope>
    <source>
        <strain evidence="6">YP-PL-M2</strain>
        <tissue evidence="6">Blood</tissue>
    </source>
</reference>
<dbReference type="FunFam" id="2.60.40.10:FF:000986">
    <property type="entry name" value="Titin b"/>
    <property type="match status" value="1"/>
</dbReference>
<dbReference type="FunFam" id="2.60.40.10:FF:000112">
    <property type="entry name" value="Titin a"/>
    <property type="match status" value="1"/>
</dbReference>
<evidence type="ECO:0000313" key="6">
    <source>
        <dbReference type="EMBL" id="TDH06483.1"/>
    </source>
</evidence>
<feature type="domain" description="Fibronectin type-III" evidence="5">
    <location>
        <begin position="821"/>
        <end position="918"/>
    </location>
</feature>
<feature type="domain" description="Fibronectin type-III" evidence="5">
    <location>
        <begin position="3167"/>
        <end position="3264"/>
    </location>
</feature>
<feature type="domain" description="Fibronectin type-III" evidence="5">
    <location>
        <begin position="4554"/>
        <end position="4648"/>
    </location>
</feature>
<feature type="domain" description="Fibronectin type-III" evidence="5">
    <location>
        <begin position="6176"/>
        <end position="6271"/>
    </location>
</feature>
<evidence type="ECO:0008006" key="8">
    <source>
        <dbReference type="Google" id="ProtNLM"/>
    </source>
</evidence>
<feature type="domain" description="Ig-like" evidence="4">
    <location>
        <begin position="2864"/>
        <end position="2958"/>
    </location>
</feature>
<feature type="domain" description="Fibronectin type-III" evidence="5">
    <location>
        <begin position="228"/>
        <end position="323"/>
    </location>
</feature>
<dbReference type="GO" id="GO:0008307">
    <property type="term" value="F:structural constituent of muscle"/>
    <property type="evidence" value="ECO:0007669"/>
    <property type="project" value="TreeGrafter"/>
</dbReference>
<feature type="domain" description="Ig-like" evidence="4">
    <location>
        <begin position="7563"/>
        <end position="7651"/>
    </location>
</feature>
<feature type="domain" description="Fibronectin type-III" evidence="5">
    <location>
        <begin position="1550"/>
        <end position="1645"/>
    </location>
</feature>
<dbReference type="InterPro" id="IPR003598">
    <property type="entry name" value="Ig_sub2"/>
</dbReference>
<feature type="domain" description="Fibronectin type-III" evidence="5">
    <location>
        <begin position="2760"/>
        <end position="2860"/>
    </location>
</feature>
<dbReference type="Pfam" id="PF00041">
    <property type="entry name" value="fn3"/>
    <property type="match status" value="56"/>
</dbReference>
<feature type="domain" description="Fibronectin type-III" evidence="5">
    <location>
        <begin position="2454"/>
        <end position="2550"/>
    </location>
</feature>
<feature type="domain" description="Fibronectin type-III" evidence="5">
    <location>
        <begin position="4751"/>
        <end position="4844"/>
    </location>
</feature>
<dbReference type="EMBL" id="SCKG01000011">
    <property type="protein sequence ID" value="TDH06483.1"/>
    <property type="molecule type" value="Genomic_DNA"/>
</dbReference>
<feature type="domain" description="Fibronectin type-III" evidence="5">
    <location>
        <begin position="7263"/>
        <end position="7356"/>
    </location>
</feature>
<feature type="domain" description="Ig-like" evidence="4">
    <location>
        <begin position="1844"/>
        <end position="1938"/>
    </location>
</feature>
<proteinExistence type="predicted"/>
<feature type="domain" description="Fibronectin type-III" evidence="5">
    <location>
        <begin position="328"/>
        <end position="422"/>
    </location>
</feature>
<feature type="domain" description="Fibronectin type-III" evidence="5">
    <location>
        <begin position="7658"/>
        <end position="7752"/>
    </location>
</feature>
<feature type="domain" description="Fibronectin type-III" evidence="5">
    <location>
        <begin position="1221"/>
        <end position="1315"/>
    </location>
</feature>
<feature type="domain" description="Fibronectin type-III" evidence="5">
    <location>
        <begin position="6968"/>
        <end position="7060"/>
    </location>
</feature>
<evidence type="ECO:0000259" key="5">
    <source>
        <dbReference type="PROSITE" id="PS50853"/>
    </source>
</evidence>
<dbReference type="FunFam" id="2.60.40.10:FF:000056">
    <property type="entry name" value="twitchin isoform X4"/>
    <property type="match status" value="2"/>
</dbReference>
<dbReference type="FunFam" id="2.60.40.10:FF:000864">
    <property type="entry name" value="Titin b"/>
    <property type="match status" value="1"/>
</dbReference>
<dbReference type="SUPFAM" id="SSF48726">
    <property type="entry name" value="Immunoglobulin"/>
    <property type="match status" value="21"/>
</dbReference>
<dbReference type="GO" id="GO:0048738">
    <property type="term" value="P:cardiac muscle tissue development"/>
    <property type="evidence" value="ECO:0007669"/>
    <property type="project" value="TreeGrafter"/>
</dbReference>
<feature type="domain" description="Ig-like" evidence="4">
    <location>
        <begin position="1420"/>
        <end position="1543"/>
    </location>
</feature>
<dbReference type="InterPro" id="IPR036179">
    <property type="entry name" value="Ig-like_dom_sf"/>
</dbReference>
<feature type="domain" description="Fibronectin type-III" evidence="5">
    <location>
        <begin position="4454"/>
        <end position="4549"/>
    </location>
</feature>
<feature type="domain" description="Fibronectin type-III" evidence="5">
    <location>
        <begin position="3660"/>
        <end position="3754"/>
    </location>
</feature>
<feature type="domain" description="Ig-like" evidence="4">
    <location>
        <begin position="2141"/>
        <end position="2242"/>
    </location>
</feature>
<feature type="domain" description="Fibronectin type-III" evidence="5">
    <location>
        <begin position="5550"/>
        <end position="5681"/>
    </location>
</feature>
<feature type="domain" description="Fibronectin type-III" evidence="5">
    <location>
        <begin position="4058"/>
        <end position="4152"/>
    </location>
</feature>
<feature type="domain" description="Fibronectin type-III" evidence="5">
    <location>
        <begin position="6673"/>
        <end position="6768"/>
    </location>
</feature>
<evidence type="ECO:0000256" key="2">
    <source>
        <dbReference type="ARBA" id="ARBA00023319"/>
    </source>
</evidence>
<dbReference type="Proteomes" id="UP000295070">
    <property type="component" value="Chromosome 11"/>
</dbReference>
<feature type="domain" description="Fibronectin type-III" evidence="5">
    <location>
        <begin position="2965"/>
        <end position="3064"/>
    </location>
</feature>
<feature type="domain" description="Fibronectin type-III" evidence="5">
    <location>
        <begin position="1321"/>
        <end position="1416"/>
    </location>
</feature>
<dbReference type="FunFam" id="2.60.40.10:FF:000012">
    <property type="entry name" value="titin isoform X1"/>
    <property type="match status" value="2"/>
</dbReference>
<feature type="domain" description="Fibronectin type-III" evidence="5">
    <location>
        <begin position="3760"/>
        <end position="3855"/>
    </location>
</feature>
<feature type="domain" description="Ig-like" evidence="4">
    <location>
        <begin position="3256"/>
        <end position="3355"/>
    </location>
</feature>
<dbReference type="PANTHER" id="PTHR14340">
    <property type="entry name" value="MICROFIBRIL-ASSOCIATED GLYCOPROTEIN 3"/>
    <property type="match status" value="1"/>
</dbReference>
<feature type="domain" description="Fibronectin type-III" evidence="5">
    <location>
        <begin position="2247"/>
        <end position="2342"/>
    </location>
</feature>
<feature type="domain" description="Fibronectin type-III" evidence="5">
    <location>
        <begin position="5246"/>
        <end position="5353"/>
    </location>
</feature>
<feature type="domain" description="Fibronectin type-III" evidence="5">
    <location>
        <begin position="7064"/>
        <end position="7161"/>
    </location>
</feature>
<dbReference type="GO" id="GO:0031430">
    <property type="term" value="C:M band"/>
    <property type="evidence" value="ECO:0007669"/>
    <property type="project" value="TreeGrafter"/>
</dbReference>
<feature type="domain" description="Fibronectin type-III" evidence="5">
    <location>
        <begin position="4850"/>
        <end position="4944"/>
    </location>
</feature>
<feature type="domain" description="Fibronectin type-III" evidence="5">
    <location>
        <begin position="1651"/>
        <end position="1744"/>
    </location>
</feature>
<dbReference type="SMART" id="SM00409">
    <property type="entry name" value="IG"/>
    <property type="match status" value="21"/>
</dbReference>
<feature type="domain" description="Fibronectin type-III" evidence="5">
    <location>
        <begin position="3465"/>
        <end position="3560"/>
    </location>
</feature>
<dbReference type="InterPro" id="IPR036116">
    <property type="entry name" value="FN3_sf"/>
</dbReference>
<dbReference type="FunFam" id="2.60.40.10:FF:000003">
    <property type="entry name" value="Titin isoform E"/>
    <property type="match status" value="17"/>
</dbReference>
<dbReference type="FunFam" id="2.60.40.10:FF:000011">
    <property type="entry name" value="Titin b"/>
    <property type="match status" value="2"/>
</dbReference>
<feature type="domain" description="Fibronectin type-III" evidence="5">
    <location>
        <begin position="5145"/>
        <end position="5239"/>
    </location>
</feature>
<keyword evidence="1" id="KW-0677">Repeat</keyword>
<feature type="domain" description="Fibronectin type-III" evidence="5">
    <location>
        <begin position="5977"/>
        <end position="6075"/>
    </location>
</feature>
<feature type="domain" description="Fibronectin type-III" evidence="5">
    <location>
        <begin position="31"/>
        <end position="126"/>
    </location>
</feature>
<dbReference type="STRING" id="8167.A0A484CUS5"/>
<dbReference type="GO" id="GO:0045214">
    <property type="term" value="P:sarcomere organization"/>
    <property type="evidence" value="ECO:0007669"/>
    <property type="project" value="TreeGrafter"/>
</dbReference>
<feature type="domain" description="Fibronectin type-III" evidence="5">
    <location>
        <begin position="4158"/>
        <end position="4250"/>
    </location>
</feature>
<feature type="region of interest" description="Disordered" evidence="3">
    <location>
        <begin position="2454"/>
        <end position="2475"/>
    </location>
</feature>
<feature type="domain" description="Fibronectin type-III" evidence="5">
    <location>
        <begin position="1945"/>
        <end position="2037"/>
    </location>
</feature>
<feature type="domain" description="Ig-like" evidence="4">
    <location>
        <begin position="3962"/>
        <end position="4049"/>
    </location>
</feature>
<keyword evidence="2" id="KW-0393">Immunoglobulin domain</keyword>
<dbReference type="PRINTS" id="PR00014">
    <property type="entry name" value="FNTYPEIII"/>
</dbReference>
<feature type="domain" description="Ig-like" evidence="4">
    <location>
        <begin position="5685"/>
        <end position="5772"/>
    </location>
</feature>